<accession>A0AA37MKC0</accession>
<dbReference type="CDD" id="cd13143">
    <property type="entry name" value="MATE_MepA_like"/>
    <property type="match status" value="1"/>
</dbReference>
<feature type="transmembrane region" description="Helical" evidence="10">
    <location>
        <begin position="423"/>
        <end position="440"/>
    </location>
</feature>
<dbReference type="GO" id="GO:0042910">
    <property type="term" value="F:xenobiotic transmembrane transporter activity"/>
    <property type="evidence" value="ECO:0007669"/>
    <property type="project" value="InterPro"/>
</dbReference>
<dbReference type="RefSeq" id="WP_006283368.1">
    <property type="nucleotide sequence ID" value="NZ_CP091798.1"/>
</dbReference>
<dbReference type="InterPro" id="IPR045070">
    <property type="entry name" value="MATE_MepA-like"/>
</dbReference>
<gene>
    <name evidence="11" type="ORF">PRRU23_03190</name>
</gene>
<dbReference type="InterPro" id="IPR051327">
    <property type="entry name" value="MATE_MepA_subfamily"/>
</dbReference>
<evidence type="ECO:0000256" key="2">
    <source>
        <dbReference type="ARBA" id="ARBA00008417"/>
    </source>
</evidence>
<sequence>MLQETDKYKFLTEAPVNGVILKMAIPTIMSMLVTSLYNMVDTYFVGRLDTQSTAAVGIVFSFMFFIQSFGFFFGHGSGNYISRELGAKHHAKAEKMASIGFFSSFLFGCIILFYGEILLKPLSLLLGSTPTILPYTERYLWIILLGTPFLTSSLTLNCQMRLQGYANKSMQGMVLGALLNCILDPLFIFTFNMGLSGAAIATVVGQIVSFGILLAMTRQDGIIGIRWSNFKPTWIAMKEIFYGGSPSLSRQGLGCFATVALNYTAGIYGDAAIAAMSIVNRITMFVMSIVVGLGQGFQPVCGFCYGARLFDRLKQAYWFVVKVGTIFLIVMGLIGIYYSHEIVSLFRDDAAVVAIGAPALVWQLVAYPLNALSMASNMMTQTCRKPWRANILAAARKGLFFVPLILILPYFFGLKGVEMCQAWSDILAFILTVPVMIYTFKQLDSEFKEENGDIHYSNEVLE</sequence>
<evidence type="ECO:0000256" key="7">
    <source>
        <dbReference type="ARBA" id="ARBA00022989"/>
    </source>
</evidence>
<comment type="similarity">
    <text evidence="2">Belongs to the multi antimicrobial extrusion (MATE) (TC 2.A.66.1) family. MepA subfamily.</text>
</comment>
<comment type="subcellular location">
    <subcellularLocation>
        <location evidence="1">Cell membrane</location>
        <topology evidence="1">Multi-pass membrane protein</topology>
    </subcellularLocation>
</comment>
<dbReference type="Proteomes" id="UP000887043">
    <property type="component" value="Unassembled WGS sequence"/>
</dbReference>
<dbReference type="GO" id="GO:0015297">
    <property type="term" value="F:antiporter activity"/>
    <property type="evidence" value="ECO:0007669"/>
    <property type="project" value="InterPro"/>
</dbReference>
<dbReference type="PANTHER" id="PTHR43823:SF3">
    <property type="entry name" value="MULTIDRUG EXPORT PROTEIN MEPA"/>
    <property type="match status" value="1"/>
</dbReference>
<reference evidence="11" key="1">
    <citation type="submission" date="2021-08" db="EMBL/GenBank/DDBJ databases">
        <title>Prevotella lacticifex sp. nov., isolated from rumen of cow.</title>
        <authorList>
            <person name="Shinkai T."/>
            <person name="Ikeyama N."/>
            <person name="Kumagai M."/>
            <person name="Ohmori H."/>
            <person name="Sakamoto M."/>
            <person name="Ohkuma M."/>
            <person name="Mitsumori M."/>
        </authorList>
    </citation>
    <scope>NUCLEOTIDE SEQUENCE</scope>
    <source>
        <strain evidence="11">DSM 11371</strain>
    </source>
</reference>
<proteinExistence type="inferred from homology"/>
<dbReference type="InterPro" id="IPR002528">
    <property type="entry name" value="MATE_fam"/>
</dbReference>
<dbReference type="AlphaFoldDB" id="A0AA37MKC0"/>
<dbReference type="NCBIfam" id="TIGR00797">
    <property type="entry name" value="matE"/>
    <property type="match status" value="1"/>
</dbReference>
<evidence type="ECO:0000256" key="4">
    <source>
        <dbReference type="ARBA" id="ARBA00022448"/>
    </source>
</evidence>
<evidence type="ECO:0000256" key="8">
    <source>
        <dbReference type="ARBA" id="ARBA00023136"/>
    </source>
</evidence>
<feature type="transmembrane region" description="Helical" evidence="10">
    <location>
        <begin position="350"/>
        <end position="370"/>
    </location>
</feature>
<feature type="transmembrane region" description="Helical" evidence="10">
    <location>
        <begin position="139"/>
        <end position="158"/>
    </location>
</feature>
<protein>
    <recommendedName>
        <fullName evidence="3">Multidrug export protein MepA</fullName>
    </recommendedName>
</protein>
<keyword evidence="4" id="KW-0813">Transport</keyword>
<evidence type="ECO:0000313" key="12">
    <source>
        <dbReference type="Proteomes" id="UP000887043"/>
    </source>
</evidence>
<feature type="transmembrane region" description="Helical" evidence="10">
    <location>
        <begin position="317"/>
        <end position="338"/>
    </location>
</feature>
<keyword evidence="5" id="KW-1003">Cell membrane</keyword>
<feature type="transmembrane region" description="Helical" evidence="10">
    <location>
        <begin position="253"/>
        <end position="276"/>
    </location>
</feature>
<dbReference type="Pfam" id="PF01554">
    <property type="entry name" value="MatE"/>
    <property type="match status" value="2"/>
</dbReference>
<dbReference type="GO" id="GO:0046677">
    <property type="term" value="P:response to antibiotic"/>
    <property type="evidence" value="ECO:0007669"/>
    <property type="project" value="UniProtKB-KW"/>
</dbReference>
<evidence type="ECO:0000256" key="9">
    <source>
        <dbReference type="ARBA" id="ARBA00023251"/>
    </source>
</evidence>
<evidence type="ECO:0000256" key="5">
    <source>
        <dbReference type="ARBA" id="ARBA00022475"/>
    </source>
</evidence>
<evidence type="ECO:0000256" key="3">
    <source>
        <dbReference type="ARBA" id="ARBA00022106"/>
    </source>
</evidence>
<keyword evidence="8 10" id="KW-0472">Membrane</keyword>
<feature type="transmembrane region" description="Helical" evidence="10">
    <location>
        <begin position="391"/>
        <end position="411"/>
    </location>
</feature>
<feature type="transmembrane region" description="Helical" evidence="10">
    <location>
        <begin position="52"/>
        <end position="75"/>
    </location>
</feature>
<dbReference type="GeneID" id="72480325"/>
<keyword evidence="7 10" id="KW-1133">Transmembrane helix</keyword>
<evidence type="ECO:0000256" key="10">
    <source>
        <dbReference type="SAM" id="Phobius"/>
    </source>
</evidence>
<feature type="transmembrane region" description="Helical" evidence="10">
    <location>
        <begin position="170"/>
        <end position="189"/>
    </location>
</feature>
<evidence type="ECO:0000256" key="6">
    <source>
        <dbReference type="ARBA" id="ARBA00022692"/>
    </source>
</evidence>
<feature type="transmembrane region" description="Helical" evidence="10">
    <location>
        <begin position="195"/>
        <end position="216"/>
    </location>
</feature>
<name>A0AA37MKC0_SEGBR</name>
<organism evidence="11 12">
    <name type="scientific">Segatella bryantii</name>
    <name type="common">Prevotella bryantii</name>
    <dbReference type="NCBI Taxonomy" id="77095"/>
    <lineage>
        <taxon>Bacteria</taxon>
        <taxon>Pseudomonadati</taxon>
        <taxon>Bacteroidota</taxon>
        <taxon>Bacteroidia</taxon>
        <taxon>Bacteroidales</taxon>
        <taxon>Prevotellaceae</taxon>
        <taxon>Segatella</taxon>
    </lineage>
</organism>
<feature type="transmembrane region" description="Helical" evidence="10">
    <location>
        <begin position="96"/>
        <end position="119"/>
    </location>
</feature>
<dbReference type="PIRSF" id="PIRSF006603">
    <property type="entry name" value="DinF"/>
    <property type="match status" value="1"/>
</dbReference>
<feature type="transmembrane region" description="Helical" evidence="10">
    <location>
        <begin position="20"/>
        <end position="40"/>
    </location>
</feature>
<keyword evidence="9" id="KW-0046">Antibiotic resistance</keyword>
<keyword evidence="6 10" id="KW-0812">Transmembrane</keyword>
<dbReference type="EMBL" id="BPTR01000001">
    <property type="protein sequence ID" value="GJG26619.1"/>
    <property type="molecule type" value="Genomic_DNA"/>
</dbReference>
<comment type="caution">
    <text evidence="11">The sequence shown here is derived from an EMBL/GenBank/DDBJ whole genome shotgun (WGS) entry which is preliminary data.</text>
</comment>
<feature type="transmembrane region" description="Helical" evidence="10">
    <location>
        <begin position="282"/>
        <end position="305"/>
    </location>
</feature>
<dbReference type="GO" id="GO:0005886">
    <property type="term" value="C:plasma membrane"/>
    <property type="evidence" value="ECO:0007669"/>
    <property type="project" value="UniProtKB-SubCell"/>
</dbReference>
<evidence type="ECO:0000313" key="11">
    <source>
        <dbReference type="EMBL" id="GJG26619.1"/>
    </source>
</evidence>
<dbReference type="InterPro" id="IPR048279">
    <property type="entry name" value="MdtK-like"/>
</dbReference>
<dbReference type="PANTHER" id="PTHR43823">
    <property type="entry name" value="SPORULATION PROTEIN YKVU"/>
    <property type="match status" value="1"/>
</dbReference>
<evidence type="ECO:0000256" key="1">
    <source>
        <dbReference type="ARBA" id="ARBA00004651"/>
    </source>
</evidence>